<dbReference type="AlphaFoldDB" id="F9T464"/>
<dbReference type="KEGG" id="vtu:IX91_05500"/>
<dbReference type="HOGENOM" id="CLU_036012_0_0_6"/>
<feature type="domain" description="Metallo-beta-lactamase" evidence="1">
    <location>
        <begin position="21"/>
        <end position="246"/>
    </location>
</feature>
<dbReference type="EMBL" id="AFWI01000113">
    <property type="protein sequence ID" value="EGU56320.1"/>
    <property type="molecule type" value="Genomic_DNA"/>
</dbReference>
<name>F9T464_9VIBR</name>
<dbReference type="GO" id="GO:0016740">
    <property type="term" value="F:transferase activity"/>
    <property type="evidence" value="ECO:0007669"/>
    <property type="project" value="TreeGrafter"/>
</dbReference>
<evidence type="ECO:0000313" key="3">
    <source>
        <dbReference type="EMBL" id="EGU56320.1"/>
    </source>
</evidence>
<reference evidence="3 4" key="2">
    <citation type="journal article" date="2012" name="Int. J. Syst. Evol. Microbiol.">
        <title>Vibrio caribbeanicus sp. nov., isolated from the marine sponge Scleritoderma cyanea.</title>
        <authorList>
            <person name="Hoffmann M."/>
            <person name="Monday S.R."/>
            <person name="Allard M.W."/>
            <person name="Strain E.A."/>
            <person name="Whittaker P."/>
            <person name="Naum M."/>
            <person name="McCarthy P.J."/>
            <person name="Lopez J.V."/>
            <person name="Fischer M."/>
            <person name="Brown E.W."/>
        </authorList>
    </citation>
    <scope>NUCLEOTIDE SEQUENCE [LARGE SCALE GENOMIC DNA]</scope>
    <source>
        <strain evidence="3 4">ATCC 19109</strain>
    </source>
</reference>
<evidence type="ECO:0000313" key="4">
    <source>
        <dbReference type="Proteomes" id="UP000003836"/>
    </source>
</evidence>
<dbReference type="Proteomes" id="UP000030071">
    <property type="component" value="Chromosome 1"/>
</dbReference>
<dbReference type="STRING" id="1051646.IX91_05500"/>
<dbReference type="eggNOG" id="COG1237">
    <property type="taxonomic scope" value="Bacteria"/>
</dbReference>
<dbReference type="SMART" id="SM00849">
    <property type="entry name" value="Lactamase_B"/>
    <property type="match status" value="1"/>
</dbReference>
<dbReference type="Gene3D" id="3.60.15.10">
    <property type="entry name" value="Ribonuclease Z/Hydroxyacylglutathione hydrolase-like"/>
    <property type="match status" value="1"/>
</dbReference>
<dbReference type="InterPro" id="IPR041712">
    <property type="entry name" value="DHPS-like_MBL-fold"/>
</dbReference>
<evidence type="ECO:0000313" key="2">
    <source>
        <dbReference type="EMBL" id="AIW13657.1"/>
    </source>
</evidence>
<dbReference type="InterPro" id="IPR001279">
    <property type="entry name" value="Metallo-B-lactamas"/>
</dbReference>
<dbReference type="CDD" id="cd07713">
    <property type="entry name" value="DHPS-like_MBL-fold"/>
    <property type="match status" value="1"/>
</dbReference>
<keyword evidence="4" id="KW-1185">Reference proteome</keyword>
<protein>
    <submittedName>
        <fullName evidence="2">Beta-lactamase</fullName>
    </submittedName>
</protein>
<accession>F9T464</accession>
<organism evidence="2 5">
    <name type="scientific">Vibrio tubiashii ATCC 19109</name>
    <dbReference type="NCBI Taxonomy" id="1051646"/>
    <lineage>
        <taxon>Bacteria</taxon>
        <taxon>Pseudomonadati</taxon>
        <taxon>Pseudomonadota</taxon>
        <taxon>Gammaproteobacteria</taxon>
        <taxon>Vibrionales</taxon>
        <taxon>Vibrionaceae</taxon>
        <taxon>Vibrio</taxon>
        <taxon>Vibrio oreintalis group</taxon>
    </lineage>
</organism>
<sequence length="276" mass="30497">MELKVLVDNNTIIDRYYLGEPAVSYLIKDGTHKVLFDVGYSDIFIKNAQQMGETLVDIDYVVISHGHNDHTGGLLPLTKLLESQGNGHKPTLIAHPEAFNHKEYESESIGATLSREELAKHFDLKLSREPVWVTENMLFLGEIARSNDFENTEPVGKCECSGALINDFVKDDSALAIKLPDGIAIVTGCSHAGICNIIDQAKTLIDEDRVIDVIGGFHLIEPTEHQAVGTLEYFTQQNIDVIHPCHCTSLKYKIALAKHSKVEDVGVGLHLNWAAV</sequence>
<dbReference type="Proteomes" id="UP000003836">
    <property type="component" value="Unassembled WGS sequence"/>
</dbReference>
<dbReference type="InterPro" id="IPR052926">
    <property type="entry name" value="Metallo-beta-lactamase_dom"/>
</dbReference>
<dbReference type="PANTHER" id="PTHR13754:SF18">
    <property type="entry name" value="7,8-DIHYDROPTERIN-6-METHYL-4-(BETA-D-RIBOFURANOSYL)-AMINOBENZENE-5'-PHOSPHATE SYNTHASE"/>
    <property type="match status" value="1"/>
</dbReference>
<dbReference type="PATRIC" id="fig|1051646.9.peg.1077"/>
<evidence type="ECO:0000313" key="5">
    <source>
        <dbReference type="Proteomes" id="UP000030071"/>
    </source>
</evidence>
<evidence type="ECO:0000259" key="1">
    <source>
        <dbReference type="SMART" id="SM00849"/>
    </source>
</evidence>
<dbReference type="Pfam" id="PF00753">
    <property type="entry name" value="Lactamase_B"/>
    <property type="match status" value="1"/>
</dbReference>
<dbReference type="PANTHER" id="PTHR13754">
    <property type="entry name" value="METALLO-BETA-LACTAMASE SUPERFAMILY PROTEIN"/>
    <property type="match status" value="1"/>
</dbReference>
<dbReference type="InterPro" id="IPR036866">
    <property type="entry name" value="RibonucZ/Hydroxyglut_hydro"/>
</dbReference>
<gene>
    <name evidence="2" type="ORF">IX91_05500</name>
    <name evidence="3" type="ORF">VITU9109_00040</name>
</gene>
<reference evidence="2 5" key="3">
    <citation type="submission" date="2014-08" db="EMBL/GenBank/DDBJ databases">
        <title>First Complete Genome Sequence of the Shellfish Pathogen Vibrio tubiashii.</title>
        <authorList>
            <person name="Richards G.P."/>
            <person name="Needleman D.S."/>
            <person name="Watson M.A."/>
            <person name="Bono J.L."/>
        </authorList>
    </citation>
    <scope>NUCLEOTIDE SEQUENCE [LARGE SCALE GENOMIC DNA]</scope>
    <source>
        <strain evidence="2 5">ATCC 19109</strain>
    </source>
</reference>
<reference evidence="3" key="1">
    <citation type="submission" date="2011-08" db="EMBL/GenBank/DDBJ databases">
        <authorList>
            <person name="Hoffman M."/>
            <person name="Strain E.A."/>
            <person name="Brown E."/>
            <person name="Allard M.W."/>
        </authorList>
    </citation>
    <scope>NUCLEOTIDE SEQUENCE</scope>
    <source>
        <strain evidence="3">ATCC 19109</strain>
    </source>
</reference>
<dbReference type="EMBL" id="CP009354">
    <property type="protein sequence ID" value="AIW13657.1"/>
    <property type="molecule type" value="Genomic_DNA"/>
</dbReference>
<dbReference type="SUPFAM" id="SSF56281">
    <property type="entry name" value="Metallo-hydrolase/oxidoreductase"/>
    <property type="match status" value="1"/>
</dbReference>
<proteinExistence type="predicted"/>
<dbReference type="RefSeq" id="WP_004744297.1">
    <property type="nucleotide sequence ID" value="NZ_AFWI01000113.1"/>
</dbReference>